<keyword evidence="3" id="KW-0812">Transmembrane</keyword>
<feature type="compositionally biased region" description="Polar residues" evidence="2">
    <location>
        <begin position="172"/>
        <end position="187"/>
    </location>
</feature>
<dbReference type="InterPro" id="IPR053021">
    <property type="entry name" value="Chloroplast_ADK"/>
</dbReference>
<feature type="region of interest" description="Disordered" evidence="2">
    <location>
        <begin position="1"/>
        <end position="33"/>
    </location>
</feature>
<accession>A0A7S4APJ7</accession>
<feature type="compositionally biased region" description="Acidic residues" evidence="2">
    <location>
        <begin position="625"/>
        <end position="651"/>
    </location>
</feature>
<keyword evidence="3" id="KW-0472">Membrane</keyword>
<dbReference type="PANTHER" id="PTHR35509:SF1">
    <property type="entry name" value="DOMAIN PROTEIN, PUTATIVE (DUF1995)-RELATED"/>
    <property type="match status" value="1"/>
</dbReference>
<feature type="compositionally biased region" description="Basic and acidic residues" evidence="2">
    <location>
        <begin position="1"/>
        <end position="22"/>
    </location>
</feature>
<evidence type="ECO:0000256" key="1">
    <source>
        <dbReference type="SAM" id="Coils"/>
    </source>
</evidence>
<evidence type="ECO:0000256" key="3">
    <source>
        <dbReference type="SAM" id="Phobius"/>
    </source>
</evidence>
<dbReference type="EMBL" id="HBIX01021815">
    <property type="protein sequence ID" value="CAE0722520.1"/>
    <property type="molecule type" value="Transcribed_RNA"/>
</dbReference>
<evidence type="ECO:0008006" key="5">
    <source>
        <dbReference type="Google" id="ProtNLM"/>
    </source>
</evidence>
<organism evidence="4">
    <name type="scientific">Pseudo-nitzschia australis</name>
    <dbReference type="NCBI Taxonomy" id="44445"/>
    <lineage>
        <taxon>Eukaryota</taxon>
        <taxon>Sar</taxon>
        <taxon>Stramenopiles</taxon>
        <taxon>Ochrophyta</taxon>
        <taxon>Bacillariophyta</taxon>
        <taxon>Bacillariophyceae</taxon>
        <taxon>Bacillariophycidae</taxon>
        <taxon>Bacillariales</taxon>
        <taxon>Bacillariaceae</taxon>
        <taxon>Pseudo-nitzschia</taxon>
    </lineage>
</organism>
<sequence>MEMGQERMAVEGSESNRRSYCDRDDDSFNTTRVPPEQQRCLMLRRAREHPPHSTNKKSIELCEGQHHQHLYNKGAETKTKTRRRFRIKHRIYLAAIVILYFSLSMSSGFSLKSLSRRSLQCKPSTLSTTTTTKTATSATLWKECRELKFLLSVRMNQNADNTPENPDDQEVNEGSNQQGDDSSTQSDTEIERLKKDLKKRITRLEDIVSRQEVEIHRLKNTCAELTEVSEAFGQLLKLLREAGLDADTLDTGKVISKKQNQYKENGEPETNSGANNKLEASLEKVIESYDDALIFGTAPTSVIDAADGAGAAILAAMLGGKQRMLVDVRDAELSNDPEVLVQFIELAILPIAAGLEGLKSTRNRVKIVFPKVSQLLEYRRTMALAAPEVVALSTLGFDPVEKRDKLVVIVAPQPDDEEGIQAIRNLLTPLEEGAQPIQQPVVILNYHMLPFSGVDIEFVTAYHLRLLAVQYMADANVEEIVEELEESETSENTYEEEIELDADVQDPEVGNDKENNTDDEALESAMKHAHEAGVNEGVTRAMVIRAYPRPWHIFVDLSPNTNADFEVAATFDKEPTMDELNLAIVECLEGSEREDEIVAQQMQQALEDGQLNQVSGMIRDTLSEYFDDDEDDTSSDDDEDDDFDMFEEDSV</sequence>
<feature type="region of interest" description="Disordered" evidence="2">
    <location>
        <begin position="157"/>
        <end position="189"/>
    </location>
</feature>
<dbReference type="PANTHER" id="PTHR35509">
    <property type="entry name" value="DOMAIN PROTEIN, PUTATIVE (DUF1995)-RELATED"/>
    <property type="match status" value="1"/>
</dbReference>
<protein>
    <recommendedName>
        <fullName evidence="5">DUF1995 domain-containing protein</fullName>
    </recommendedName>
</protein>
<proteinExistence type="predicted"/>
<feature type="coiled-coil region" evidence="1">
    <location>
        <begin position="194"/>
        <end position="228"/>
    </location>
</feature>
<evidence type="ECO:0000313" key="4">
    <source>
        <dbReference type="EMBL" id="CAE0722520.1"/>
    </source>
</evidence>
<feature type="transmembrane region" description="Helical" evidence="3">
    <location>
        <begin position="91"/>
        <end position="111"/>
    </location>
</feature>
<gene>
    <name evidence="4" type="ORF">PAUS00366_LOCUS15275</name>
</gene>
<keyword evidence="1" id="KW-0175">Coiled coil</keyword>
<name>A0A7S4APJ7_9STRA</name>
<keyword evidence="3" id="KW-1133">Transmembrane helix</keyword>
<reference evidence="4" key="1">
    <citation type="submission" date="2021-01" db="EMBL/GenBank/DDBJ databases">
        <authorList>
            <person name="Corre E."/>
            <person name="Pelletier E."/>
            <person name="Niang G."/>
            <person name="Scheremetjew M."/>
            <person name="Finn R."/>
            <person name="Kale V."/>
            <person name="Holt S."/>
            <person name="Cochrane G."/>
            <person name="Meng A."/>
            <person name="Brown T."/>
            <person name="Cohen L."/>
        </authorList>
    </citation>
    <scope>NUCLEOTIDE SEQUENCE</scope>
    <source>
        <strain evidence="4">10249 10 AB</strain>
    </source>
</reference>
<feature type="region of interest" description="Disordered" evidence="2">
    <location>
        <begin position="623"/>
        <end position="651"/>
    </location>
</feature>
<evidence type="ECO:0000256" key="2">
    <source>
        <dbReference type="SAM" id="MobiDB-lite"/>
    </source>
</evidence>
<dbReference type="AlphaFoldDB" id="A0A7S4APJ7"/>